<feature type="transmembrane region" description="Helical" evidence="1">
    <location>
        <begin position="60"/>
        <end position="78"/>
    </location>
</feature>
<keyword evidence="1" id="KW-0472">Membrane</keyword>
<dbReference type="KEGG" id="scas:SACC_00470"/>
<feature type="transmembrane region" description="Helical" evidence="1">
    <location>
        <begin position="234"/>
        <end position="251"/>
    </location>
</feature>
<evidence type="ECO:0000256" key="1">
    <source>
        <dbReference type="SAM" id="Phobius"/>
    </source>
</evidence>
<feature type="transmembrane region" description="Helical" evidence="1">
    <location>
        <begin position="37"/>
        <end position="54"/>
    </location>
</feature>
<dbReference type="AlphaFoldDB" id="A0AAQ4CMJ9"/>
<feature type="transmembrane region" description="Helical" evidence="1">
    <location>
        <begin position="423"/>
        <end position="442"/>
    </location>
</feature>
<keyword evidence="1" id="KW-1133">Transmembrane helix</keyword>
<dbReference type="Proteomes" id="UP001319921">
    <property type="component" value="Chromosome"/>
</dbReference>
<gene>
    <name evidence="2" type="ORF">SACC_00470</name>
</gene>
<feature type="transmembrane region" description="Helical" evidence="1">
    <location>
        <begin position="479"/>
        <end position="500"/>
    </location>
</feature>
<keyword evidence="3" id="KW-1185">Reference proteome</keyword>
<evidence type="ECO:0000313" key="2">
    <source>
        <dbReference type="EMBL" id="BDB97030.1"/>
    </source>
</evidence>
<keyword evidence="1" id="KW-0812">Transmembrane</keyword>
<dbReference type="PANTHER" id="PTHR35402">
    <property type="entry name" value="INTEGRAL MEMBRANE PROTEIN-RELATED"/>
    <property type="match status" value="1"/>
</dbReference>
<feature type="transmembrane region" description="Helical" evidence="1">
    <location>
        <begin position="271"/>
        <end position="288"/>
    </location>
</feature>
<reference evidence="2 3" key="1">
    <citation type="journal article" date="2022" name="Microbiol. Resour. Announc.">
        <title>Complete Genome Sequence of the Hyperthermophilic and Acidophilic Archaeon Saccharolobus caldissimus Strain HS-3T.</title>
        <authorList>
            <person name="Sakai H.D."/>
            <person name="Kurosawa N."/>
        </authorList>
    </citation>
    <scope>NUCLEOTIDE SEQUENCE [LARGE SCALE GENOMIC DNA]</scope>
    <source>
        <strain evidence="2 3">JCM32116</strain>
    </source>
</reference>
<feature type="transmembrane region" description="Helical" evidence="1">
    <location>
        <begin position="294"/>
        <end position="311"/>
    </location>
</feature>
<proteinExistence type="predicted"/>
<sequence>MKLRIFEKISILNIMKDKINENIIYYGDDIEKIRKDYIKLIIFIPIIAIVSTILLKFSPYFILFNLISVFIYLYPLIATEIRKEEQKKTIENEIPIFLLFAYVNSLLGKSLYKTFEEIKNSKVFKGMRREALLLIKEVEVLGKSSISAMESRAKVHKSDFLGKIYMNYVNGEIIGISVSERIRDLLEESLDNLKSLFESYVNKSNDIVEIIFTLYLITPMILLAFQYISTSINIFTLLVPLIISPVVYFFIVIAQPNMGYEITLLNAEKKALLPIIITVFFSLFLHISLTYKLVILYSLFVCFSFLIYYKIKYSDDILNNMPSVLSDIADYVRLGYSIRSSLFKIRSNNHNFMKFLDKIINNLRKNLPISEVRTNIWAVNAILEFIDNIEKKGFADTFTFKDASILLNNYIALRNKILKSLQLFHVLSIMTPLMLYFAFGLMSKIKAIGNLDFIILIYSIILSIIYAKLSRFTIFNFPLLLAVLLTMLIIIFLGNIIIVFI</sequence>
<dbReference type="NCBIfam" id="NF046075">
    <property type="entry name" value="UpsF"/>
    <property type="match status" value="1"/>
</dbReference>
<protein>
    <submittedName>
        <fullName evidence="2">Uncharacterized protein</fullName>
    </submittedName>
</protein>
<evidence type="ECO:0000313" key="3">
    <source>
        <dbReference type="Proteomes" id="UP001319921"/>
    </source>
</evidence>
<dbReference type="InterPro" id="IPR056569">
    <property type="entry name" value="ArlJ-like"/>
</dbReference>
<name>A0AAQ4CMJ9_9CREN</name>
<feature type="transmembrane region" description="Helical" evidence="1">
    <location>
        <begin position="207"/>
        <end position="228"/>
    </location>
</feature>
<feature type="transmembrane region" description="Helical" evidence="1">
    <location>
        <begin position="448"/>
        <end position="467"/>
    </location>
</feature>
<organism evidence="2 3">
    <name type="scientific">Saccharolobus caldissimus</name>
    <dbReference type="NCBI Taxonomy" id="1702097"/>
    <lineage>
        <taxon>Archaea</taxon>
        <taxon>Thermoproteota</taxon>
        <taxon>Thermoprotei</taxon>
        <taxon>Sulfolobales</taxon>
        <taxon>Sulfolobaceae</taxon>
        <taxon>Saccharolobus</taxon>
    </lineage>
</organism>
<dbReference type="EMBL" id="AP025226">
    <property type="protein sequence ID" value="BDB97030.1"/>
    <property type="molecule type" value="Genomic_DNA"/>
</dbReference>
<accession>A0AAQ4CMJ9</accession>
<dbReference type="PANTHER" id="PTHR35402:SF1">
    <property type="entry name" value="TYPE II SECRETION SYSTEM PROTEIN GSPF DOMAIN-CONTAINING PROTEIN"/>
    <property type="match status" value="1"/>
</dbReference>